<gene>
    <name evidence="1" type="ORF">GRI39_01220</name>
</gene>
<dbReference type="OrthoDB" id="7205516at2"/>
<dbReference type="RefSeq" id="WP_160737877.1">
    <property type="nucleotide sequence ID" value="NZ_WTYQ01000001.1"/>
</dbReference>
<evidence type="ECO:0000313" key="1">
    <source>
        <dbReference type="EMBL" id="MXP24666.1"/>
    </source>
</evidence>
<reference evidence="1 2" key="1">
    <citation type="submission" date="2019-12" db="EMBL/GenBank/DDBJ databases">
        <title>Genomic-based taxomic classification of the family Erythrobacteraceae.</title>
        <authorList>
            <person name="Xu L."/>
        </authorList>
    </citation>
    <scope>NUCLEOTIDE SEQUENCE [LARGE SCALE GENOMIC DNA]</scope>
    <source>
        <strain evidence="1 2">DSM 18604</strain>
    </source>
</reference>
<evidence type="ECO:0000313" key="2">
    <source>
        <dbReference type="Proteomes" id="UP000460561"/>
    </source>
</evidence>
<comment type="caution">
    <text evidence="1">The sequence shown here is derived from an EMBL/GenBank/DDBJ whole genome shotgun (WGS) entry which is preliminary data.</text>
</comment>
<name>A0A845A7X1_9SPHN</name>
<accession>A0A845A7X1</accession>
<keyword evidence="2" id="KW-1185">Reference proteome</keyword>
<organism evidence="1 2">
    <name type="scientific">Altericroceibacterium indicum</name>
    <dbReference type="NCBI Taxonomy" id="374177"/>
    <lineage>
        <taxon>Bacteria</taxon>
        <taxon>Pseudomonadati</taxon>
        <taxon>Pseudomonadota</taxon>
        <taxon>Alphaproteobacteria</taxon>
        <taxon>Sphingomonadales</taxon>
        <taxon>Erythrobacteraceae</taxon>
        <taxon>Altericroceibacterium</taxon>
    </lineage>
</organism>
<sequence>MAQWLERSANTQIWFSAEIGRPTEDVLVLPECWRRWSESTAPKLSPLLFEEAIKDRRQSLVNWIEGAGEHPFVVVADSPDEALAFLALALRETDGKAGLLHDRAILATSPEALARIAAASHEAILLVADRETELAAASLTRRHKVIVTHSSVSPQAQEIRQAATRKMMPACKASAICSAQMVALTPALELSASRAFELRKLGGLSAKQLTSLLALPLSLRAFCDT</sequence>
<dbReference type="Proteomes" id="UP000460561">
    <property type="component" value="Unassembled WGS sequence"/>
</dbReference>
<dbReference type="EMBL" id="WTYQ01000001">
    <property type="protein sequence ID" value="MXP24666.1"/>
    <property type="molecule type" value="Genomic_DNA"/>
</dbReference>
<proteinExistence type="predicted"/>
<dbReference type="AlphaFoldDB" id="A0A845A7X1"/>
<protein>
    <submittedName>
        <fullName evidence="1">Uncharacterized protein</fullName>
    </submittedName>
</protein>